<gene>
    <name evidence="6" type="ORF">MtrDRAFT_AC150889g2v2</name>
</gene>
<dbReference type="FunFam" id="1.20.1160.11:FF:000001">
    <property type="entry name" value="Paired amphipathic helix protein Sin3"/>
    <property type="match status" value="1"/>
</dbReference>
<keyword evidence="3 4" id="KW-0539">Nucleus</keyword>
<name>Q2HT00_MEDTR</name>
<dbReference type="EMBL" id="AC150889">
    <property type="protein sequence ID" value="ABD33023.1"/>
    <property type="molecule type" value="Genomic_DNA"/>
</dbReference>
<dbReference type="InterPro" id="IPR039774">
    <property type="entry name" value="Sin3-like"/>
</dbReference>
<dbReference type="Gene3D" id="1.20.1160.11">
    <property type="entry name" value="Paired amphipathic helix"/>
    <property type="match status" value="1"/>
</dbReference>
<dbReference type="Pfam" id="PF02671">
    <property type="entry name" value="PAH"/>
    <property type="match status" value="1"/>
</dbReference>
<dbReference type="SUPFAM" id="SSF47762">
    <property type="entry name" value="PAH2 domain"/>
    <property type="match status" value="1"/>
</dbReference>
<organism evidence="6">
    <name type="scientific">Medicago truncatula</name>
    <name type="common">Barrel medic</name>
    <name type="synonym">Medicago tribuloides</name>
    <dbReference type="NCBI Taxonomy" id="3880"/>
    <lineage>
        <taxon>Eukaryota</taxon>
        <taxon>Viridiplantae</taxon>
        <taxon>Streptophyta</taxon>
        <taxon>Embryophyta</taxon>
        <taxon>Tracheophyta</taxon>
        <taxon>Spermatophyta</taxon>
        <taxon>Magnoliopsida</taxon>
        <taxon>eudicotyledons</taxon>
        <taxon>Gunneridae</taxon>
        <taxon>Pentapetalae</taxon>
        <taxon>rosids</taxon>
        <taxon>fabids</taxon>
        <taxon>Fabales</taxon>
        <taxon>Fabaceae</taxon>
        <taxon>Papilionoideae</taxon>
        <taxon>50 kb inversion clade</taxon>
        <taxon>NPAAA clade</taxon>
        <taxon>Hologalegina</taxon>
        <taxon>IRL clade</taxon>
        <taxon>Trifolieae</taxon>
        <taxon>Medicago</taxon>
    </lineage>
</organism>
<keyword evidence="5" id="KW-0175">Coiled coil</keyword>
<evidence type="ECO:0000313" key="6">
    <source>
        <dbReference type="EMBL" id="ABD33023.1"/>
    </source>
</evidence>
<dbReference type="InterPro" id="IPR003822">
    <property type="entry name" value="PAH"/>
</dbReference>
<evidence type="ECO:0000256" key="1">
    <source>
        <dbReference type="ARBA" id="ARBA00004123"/>
    </source>
</evidence>
<evidence type="ECO:0000256" key="5">
    <source>
        <dbReference type="SAM" id="Coils"/>
    </source>
</evidence>
<feature type="coiled-coil region" evidence="5">
    <location>
        <begin position="44"/>
        <end position="107"/>
    </location>
</feature>
<proteinExistence type="predicted"/>
<evidence type="ECO:0000256" key="2">
    <source>
        <dbReference type="ARBA" id="ARBA00022491"/>
    </source>
</evidence>
<dbReference type="GO" id="GO:0005634">
    <property type="term" value="C:nucleus"/>
    <property type="evidence" value="ECO:0007669"/>
    <property type="project" value="UniProtKB-SubCell"/>
</dbReference>
<reference evidence="6" key="2">
    <citation type="submission" date="2007-03" db="EMBL/GenBank/DDBJ databases">
        <authorList>
            <consortium name="The International Medicago Genome Annotation Group"/>
        </authorList>
    </citation>
    <scope>NUCLEOTIDE SEQUENCE</scope>
</reference>
<dbReference type="PROSITE" id="PS51477">
    <property type="entry name" value="PAH"/>
    <property type="match status" value="1"/>
</dbReference>
<dbReference type="PANTHER" id="PTHR12346">
    <property type="entry name" value="SIN3B-RELATED"/>
    <property type="match status" value="1"/>
</dbReference>
<dbReference type="InterPro" id="IPR036600">
    <property type="entry name" value="PAH_sf"/>
</dbReference>
<evidence type="ECO:0000256" key="4">
    <source>
        <dbReference type="PROSITE-ProRule" id="PRU00810"/>
    </source>
</evidence>
<reference evidence="6" key="1">
    <citation type="submission" date="2005-04" db="EMBL/GenBank/DDBJ databases">
        <authorList>
            <person name="Town C.D."/>
        </authorList>
    </citation>
    <scope>NUCLEOTIDE SEQUENCE</scope>
</reference>
<dbReference type="GO" id="GO:0003714">
    <property type="term" value="F:transcription corepressor activity"/>
    <property type="evidence" value="ECO:0007669"/>
    <property type="project" value="InterPro"/>
</dbReference>
<protein>
    <submittedName>
        <fullName evidence="6">Paired amphipathic helix</fullName>
    </submittedName>
</protein>
<dbReference type="AlphaFoldDB" id="Q2HT00"/>
<dbReference type="PANTHER" id="PTHR12346:SF0">
    <property type="entry name" value="SIN3A, ISOFORM G"/>
    <property type="match status" value="1"/>
</dbReference>
<evidence type="ECO:0000256" key="3">
    <source>
        <dbReference type="ARBA" id="ARBA00023242"/>
    </source>
</evidence>
<keyword evidence="2" id="KW-0678">Repressor</keyword>
<sequence length="122" mass="14326">MEYGYAHQNQQSMKDALAFVKGVEVEFEDKGDKYDEFLNVMNDFKTLRIDAEGAKARLDELFKEHRHLIMRFNSLTLKGSHFTKHGYETEEEEDMEILDKLEKLESALQLILEILVIKKKEA</sequence>
<accession>Q2HT00</accession>
<comment type="subcellular location">
    <subcellularLocation>
        <location evidence="1 4">Nucleus</location>
    </subcellularLocation>
</comment>